<dbReference type="SUPFAM" id="SSF49899">
    <property type="entry name" value="Concanavalin A-like lectins/glucanases"/>
    <property type="match status" value="1"/>
</dbReference>
<evidence type="ECO:0000313" key="1">
    <source>
        <dbReference type="EMBL" id="KRL97042.1"/>
    </source>
</evidence>
<proteinExistence type="predicted"/>
<dbReference type="PATRIC" id="fig|1423753.3.peg.1871"/>
<protein>
    <recommendedName>
        <fullName evidence="3">WxL domain-containing protein</fullName>
    </recommendedName>
</protein>
<comment type="caution">
    <text evidence="1">The sequence shown here is derived from an EMBL/GenBank/DDBJ whole genome shotgun (WGS) entry which is preliminary data.</text>
</comment>
<keyword evidence="2" id="KW-1185">Reference proteome</keyword>
<dbReference type="STRING" id="1423753.FD28_GL001792"/>
<dbReference type="Pfam" id="PF18483">
    <property type="entry name" value="Lectin_L-type_dom"/>
    <property type="match status" value="1"/>
</dbReference>
<evidence type="ECO:0000313" key="2">
    <source>
        <dbReference type="Proteomes" id="UP000051580"/>
    </source>
</evidence>
<sequence length="715" mass="79020">MEDNMVRKIGLLFLMMGLVLTLWETRTARAATGDADLMHAIATAPQGLPLDQVFTTNIPGSATRLLDSPTVPKSIAQITPDSPNQVGAIWSHVGTGRHRNQFDLTREMEMGFWFYFGDRGANAGEGMAFVVHNSPQRDQALGNAGQALGVWGTVPNVTVPSDKKGLEKKIAQTAIQNSWALELDTHVNADITNLNGYFDFAQATEQKPHIAYASPADPSYYLWRFEQPNIGYGMRHYHANPIVHGADGTWHHFSIFWHPKSRYLEYYYDDVDPVTNQRRDWFNSDTFQVKPEDITVGMADPTQAFWGITGATGPTNSANNLVMIDHSSSLGKVASTVHLDNGTTHREIASGDTVAARDQLTYRYEFDYQPARDDQVLAPLTMTMPVPAGLDVDGGRIVYDDQTSEVIDRPQKGPLKVTWSKGLTKQRHRATVTVTGRALPAKQTVTRPAATASFYGDNYQTSLTAPAYQVTGGLYLRLTNLGSEVYVLKRHETATVNVRLRNGDLPLSPAELETYPLEINLNGQVRPLADFAGQMTTAGEYQLKVPAELLNEGDNVLKLQAKGHQQLSNTLTVSLVRSPGTLGFEVVPQRVAFASHVLTGQRLLLGRHQDWRLAVRDERGAKQHWKLQVALTAAFKTTTDRELRGQPLFAQTKDQHQSVDAAGTTVIDKVSQTDNELTWLDQKWTAETGILLDVAGDAVAGDYQGTLQWTLENAE</sequence>
<dbReference type="CDD" id="cd01951">
    <property type="entry name" value="lectin_L-type"/>
    <property type="match status" value="1"/>
</dbReference>
<dbReference type="AlphaFoldDB" id="A0A0R1V281"/>
<name>A0A0R1V281_9LACO</name>
<evidence type="ECO:0008006" key="3">
    <source>
        <dbReference type="Google" id="ProtNLM"/>
    </source>
</evidence>
<gene>
    <name evidence="1" type="ORF">FD28_GL001792</name>
</gene>
<organism evidence="1 2">
    <name type="scientific">Levilactobacillus hammesii DSM 16381</name>
    <dbReference type="NCBI Taxonomy" id="1423753"/>
    <lineage>
        <taxon>Bacteria</taxon>
        <taxon>Bacillati</taxon>
        <taxon>Bacillota</taxon>
        <taxon>Bacilli</taxon>
        <taxon>Lactobacillales</taxon>
        <taxon>Lactobacillaceae</taxon>
        <taxon>Levilactobacillus</taxon>
    </lineage>
</organism>
<reference evidence="1 2" key="1">
    <citation type="journal article" date="2015" name="Genome Announc.">
        <title>Expanding the biotechnology potential of lactobacilli through comparative genomics of 213 strains and associated genera.</title>
        <authorList>
            <person name="Sun Z."/>
            <person name="Harris H.M."/>
            <person name="McCann A."/>
            <person name="Guo C."/>
            <person name="Argimon S."/>
            <person name="Zhang W."/>
            <person name="Yang X."/>
            <person name="Jeffery I.B."/>
            <person name="Cooney J.C."/>
            <person name="Kagawa T.F."/>
            <person name="Liu W."/>
            <person name="Song Y."/>
            <person name="Salvetti E."/>
            <person name="Wrobel A."/>
            <person name="Rasinkangas P."/>
            <person name="Parkhill J."/>
            <person name="Rea M.C."/>
            <person name="O'Sullivan O."/>
            <person name="Ritari J."/>
            <person name="Douillard F.P."/>
            <person name="Paul Ross R."/>
            <person name="Yang R."/>
            <person name="Briner A.E."/>
            <person name="Felis G.E."/>
            <person name="de Vos W.M."/>
            <person name="Barrangou R."/>
            <person name="Klaenhammer T.R."/>
            <person name="Caufield P.W."/>
            <person name="Cui Y."/>
            <person name="Zhang H."/>
            <person name="O'Toole P.W."/>
        </authorList>
    </citation>
    <scope>NUCLEOTIDE SEQUENCE [LARGE SCALE GENOMIC DNA]</scope>
    <source>
        <strain evidence="1 2">DSM 16381</strain>
    </source>
</reference>
<accession>A0A0R1V281</accession>
<dbReference type="InterPro" id="IPR013320">
    <property type="entry name" value="ConA-like_dom_sf"/>
</dbReference>
<dbReference type="EMBL" id="AZFS01000022">
    <property type="protein sequence ID" value="KRL97042.1"/>
    <property type="molecule type" value="Genomic_DNA"/>
</dbReference>
<dbReference type="Proteomes" id="UP000051580">
    <property type="component" value="Unassembled WGS sequence"/>
</dbReference>
<dbReference type="Gene3D" id="2.60.120.200">
    <property type="match status" value="1"/>
</dbReference>
<dbReference type="InterPro" id="IPR056573">
    <property type="entry name" value="Lectin_L-type_dom"/>
</dbReference>